<dbReference type="AlphaFoldDB" id="A0A8R1IFN7"/>
<dbReference type="EnsemblMetazoa" id="CJA28590.1">
    <property type="protein sequence ID" value="CJA28590.1"/>
    <property type="gene ID" value="WBGene00184164"/>
</dbReference>
<protein>
    <submittedName>
        <fullName evidence="1">Uncharacterized protein</fullName>
    </submittedName>
</protein>
<reference evidence="1" key="2">
    <citation type="submission" date="2022-06" db="UniProtKB">
        <authorList>
            <consortium name="EnsemblMetazoa"/>
        </authorList>
    </citation>
    <scope>IDENTIFICATION</scope>
    <source>
        <strain evidence="1">DF5081</strain>
    </source>
</reference>
<reference evidence="2" key="1">
    <citation type="submission" date="2010-08" db="EMBL/GenBank/DDBJ databases">
        <authorList>
            <consortium name="Caenorhabditis japonica Sequencing Consortium"/>
            <person name="Wilson R.K."/>
        </authorList>
    </citation>
    <scope>NUCLEOTIDE SEQUENCE [LARGE SCALE GENOMIC DNA]</scope>
    <source>
        <strain evidence="2">DF5081</strain>
    </source>
</reference>
<evidence type="ECO:0000313" key="1">
    <source>
        <dbReference type="EnsemblMetazoa" id="CJA28590.1"/>
    </source>
</evidence>
<name>A0A8R1IFN7_CAEJA</name>
<proteinExistence type="predicted"/>
<sequence length="72" mass="8429">MDDLSRPQLRLIIFYEWSCATPAAETVNKIFKVFDEITVTLNRFSTDSLRHLYRPVLRLLGIGLIKILYVLM</sequence>
<evidence type="ECO:0000313" key="2">
    <source>
        <dbReference type="Proteomes" id="UP000005237"/>
    </source>
</evidence>
<accession>A0A8R1IFN7</accession>
<dbReference type="Proteomes" id="UP000005237">
    <property type="component" value="Unassembled WGS sequence"/>
</dbReference>
<organism evidence="1 2">
    <name type="scientific">Caenorhabditis japonica</name>
    <dbReference type="NCBI Taxonomy" id="281687"/>
    <lineage>
        <taxon>Eukaryota</taxon>
        <taxon>Metazoa</taxon>
        <taxon>Ecdysozoa</taxon>
        <taxon>Nematoda</taxon>
        <taxon>Chromadorea</taxon>
        <taxon>Rhabditida</taxon>
        <taxon>Rhabditina</taxon>
        <taxon>Rhabditomorpha</taxon>
        <taxon>Rhabditoidea</taxon>
        <taxon>Rhabditidae</taxon>
        <taxon>Peloderinae</taxon>
        <taxon>Caenorhabditis</taxon>
    </lineage>
</organism>
<keyword evidence="2" id="KW-1185">Reference proteome</keyword>